<dbReference type="RefSeq" id="WP_318749963.1">
    <property type="nucleotide sequence ID" value="NZ_CP132508.1"/>
</dbReference>
<keyword evidence="6" id="KW-1185">Reference proteome</keyword>
<evidence type="ECO:0000313" key="5">
    <source>
        <dbReference type="EMBL" id="WPD18081.1"/>
    </source>
</evidence>
<protein>
    <submittedName>
        <fullName evidence="5">ABC transporter ATP-binding protein</fullName>
    </submittedName>
</protein>
<evidence type="ECO:0000256" key="3">
    <source>
        <dbReference type="SAM" id="MobiDB-lite"/>
    </source>
</evidence>
<accession>A0ABZ0QKY1</accession>
<evidence type="ECO:0000313" key="6">
    <source>
        <dbReference type="Proteomes" id="UP001304683"/>
    </source>
</evidence>
<dbReference type="PANTHER" id="PTHR42794:SF2">
    <property type="entry name" value="ABC TRANSPORTER ATP-BINDING PROTEIN"/>
    <property type="match status" value="1"/>
</dbReference>
<feature type="compositionally biased region" description="Low complexity" evidence="3">
    <location>
        <begin position="269"/>
        <end position="284"/>
    </location>
</feature>
<dbReference type="Proteomes" id="UP001304683">
    <property type="component" value="Chromosome"/>
</dbReference>
<reference evidence="5 6" key="1">
    <citation type="submission" date="2023-08" db="EMBL/GenBank/DDBJ databases">
        <title>Genome sequence of Thermaerobacter compostii strain Ins1, a spore-forming filamentous bacterium isolated from a deep geothermal reservoir.</title>
        <authorList>
            <person name="Bregnard D."/>
            <person name="Gonzalez D."/>
            <person name="Junier P."/>
        </authorList>
    </citation>
    <scope>NUCLEOTIDE SEQUENCE [LARGE SCALE GENOMIC DNA]</scope>
    <source>
        <strain evidence="5 6">Ins1</strain>
    </source>
</reference>
<name>A0ABZ0QKY1_9FIRM</name>
<feature type="region of interest" description="Disordered" evidence="3">
    <location>
        <begin position="262"/>
        <end position="284"/>
    </location>
</feature>
<dbReference type="PANTHER" id="PTHR42794">
    <property type="entry name" value="HEMIN IMPORT ATP-BINDING PROTEIN HMUV"/>
    <property type="match status" value="1"/>
</dbReference>
<dbReference type="SMART" id="SM00382">
    <property type="entry name" value="AAA"/>
    <property type="match status" value="1"/>
</dbReference>
<dbReference type="EMBL" id="CP132508">
    <property type="protein sequence ID" value="WPD18081.1"/>
    <property type="molecule type" value="Genomic_DNA"/>
</dbReference>
<sequence length="284" mass="29766">MGFALEVRGVRVGYAATPVLDGVTLEVGAGEWLAVAGPNGSGKTTLLRTLSGYLRPQAGWVRLEGTDLAAWRPTARARRLAVAGVESGPGSGLTVAEYVALGRTPHLEGLWGWEGPRDREAVARALAWVGLADQAHRPLDVLSAGQRQKALLARALAQEPAVLLLDEPTNHLDLRHQVEIMDLLDGLRRRLGLTLVAVLHDLNLAALYCQRLVLMEAGRVVAAGPPAQVMRPDVLGRVYGCPVLVVPHPRLGVPQVALLPGGSSGPGAGSSPAERADEPAAAGA</sequence>
<dbReference type="PROSITE" id="PS00211">
    <property type="entry name" value="ABC_TRANSPORTER_1"/>
    <property type="match status" value="1"/>
</dbReference>
<dbReference type="CDD" id="cd03214">
    <property type="entry name" value="ABC_Iron-Siderophores_B12_Hemin"/>
    <property type="match status" value="1"/>
</dbReference>
<dbReference type="PROSITE" id="PS50893">
    <property type="entry name" value="ABC_TRANSPORTER_2"/>
    <property type="match status" value="1"/>
</dbReference>
<dbReference type="GO" id="GO:0005524">
    <property type="term" value="F:ATP binding"/>
    <property type="evidence" value="ECO:0007669"/>
    <property type="project" value="UniProtKB-KW"/>
</dbReference>
<organism evidence="5 6">
    <name type="scientific">Thermaerobacter composti</name>
    <dbReference type="NCBI Taxonomy" id="554949"/>
    <lineage>
        <taxon>Bacteria</taxon>
        <taxon>Bacillati</taxon>
        <taxon>Bacillota</taxon>
        <taxon>Clostridia</taxon>
        <taxon>Eubacteriales</taxon>
        <taxon>Clostridiales Family XVII. Incertae Sedis</taxon>
        <taxon>Thermaerobacter</taxon>
    </lineage>
</organism>
<dbReference type="SUPFAM" id="SSF52540">
    <property type="entry name" value="P-loop containing nucleoside triphosphate hydrolases"/>
    <property type="match status" value="1"/>
</dbReference>
<dbReference type="Gene3D" id="3.40.50.300">
    <property type="entry name" value="P-loop containing nucleotide triphosphate hydrolases"/>
    <property type="match status" value="1"/>
</dbReference>
<evidence type="ECO:0000259" key="4">
    <source>
        <dbReference type="PROSITE" id="PS50893"/>
    </source>
</evidence>
<keyword evidence="2 5" id="KW-0067">ATP-binding</keyword>
<feature type="domain" description="ABC transporter" evidence="4">
    <location>
        <begin position="5"/>
        <end position="242"/>
    </location>
</feature>
<dbReference type="InterPro" id="IPR027417">
    <property type="entry name" value="P-loop_NTPase"/>
</dbReference>
<dbReference type="InterPro" id="IPR003439">
    <property type="entry name" value="ABC_transporter-like_ATP-bd"/>
</dbReference>
<dbReference type="InterPro" id="IPR003593">
    <property type="entry name" value="AAA+_ATPase"/>
</dbReference>
<dbReference type="Pfam" id="PF00005">
    <property type="entry name" value="ABC_tran"/>
    <property type="match status" value="1"/>
</dbReference>
<keyword evidence="1" id="KW-0547">Nucleotide-binding</keyword>
<proteinExistence type="predicted"/>
<gene>
    <name evidence="5" type="ORF">Q5761_06705</name>
</gene>
<dbReference type="InterPro" id="IPR017871">
    <property type="entry name" value="ABC_transporter-like_CS"/>
</dbReference>
<evidence type="ECO:0000256" key="2">
    <source>
        <dbReference type="ARBA" id="ARBA00022840"/>
    </source>
</evidence>
<evidence type="ECO:0000256" key="1">
    <source>
        <dbReference type="ARBA" id="ARBA00022741"/>
    </source>
</evidence>